<dbReference type="InterPro" id="IPR044287">
    <property type="entry name" value="SGS3"/>
</dbReference>
<name>A0A392N4A1_9FABA</name>
<evidence type="ECO:0000313" key="2">
    <source>
        <dbReference type="Proteomes" id="UP000265520"/>
    </source>
</evidence>
<comment type="caution">
    <text evidence="1">The sequence shown here is derived from an EMBL/GenBank/DDBJ whole genome shotgun (WGS) entry which is preliminary data.</text>
</comment>
<dbReference type="GO" id="GO:0031047">
    <property type="term" value="P:regulatory ncRNA-mediated gene silencing"/>
    <property type="evidence" value="ECO:0007669"/>
    <property type="project" value="InterPro"/>
</dbReference>
<keyword evidence="2" id="KW-1185">Reference proteome</keyword>
<proteinExistence type="predicted"/>
<dbReference type="GO" id="GO:0051607">
    <property type="term" value="P:defense response to virus"/>
    <property type="evidence" value="ECO:0007669"/>
    <property type="project" value="InterPro"/>
</dbReference>
<dbReference type="PANTHER" id="PTHR46602">
    <property type="entry name" value="PROTEIN SUPPRESSOR OF GENE SILENCING 3"/>
    <property type="match status" value="1"/>
</dbReference>
<sequence>KERLKYEMKSYQEMVVNQIRQMTEDNQQLLYFKNKVDKEKKHSKALEESYGIAVDKLRKTMEENRIVRRRTKMQHEEIKDEMYHQEQFFKDQISSIHNLRNTKDEDFERMQQEEREKVKLSSSGHLNEEDRRLKMEEYLKFVKVQDNEMENYVEEKEKLYQALVESIAAMKLRHWEEEVAMEKKF</sequence>
<gene>
    <name evidence="1" type="ORF">A2U01_0014963</name>
</gene>
<dbReference type="Proteomes" id="UP000265520">
    <property type="component" value="Unassembled WGS sequence"/>
</dbReference>
<reference evidence="1 2" key="1">
    <citation type="journal article" date="2018" name="Front. Plant Sci.">
        <title>Red Clover (Trifolium pratense) and Zigzag Clover (T. medium) - A Picture of Genomic Similarities and Differences.</title>
        <authorList>
            <person name="Dluhosova J."/>
            <person name="Istvanek J."/>
            <person name="Nedelnik J."/>
            <person name="Repkova J."/>
        </authorList>
    </citation>
    <scope>NUCLEOTIDE SEQUENCE [LARGE SCALE GENOMIC DNA]</scope>
    <source>
        <strain evidence="2">cv. 10/8</strain>
        <tissue evidence="1">Leaf</tissue>
    </source>
</reference>
<organism evidence="1 2">
    <name type="scientific">Trifolium medium</name>
    <dbReference type="NCBI Taxonomy" id="97028"/>
    <lineage>
        <taxon>Eukaryota</taxon>
        <taxon>Viridiplantae</taxon>
        <taxon>Streptophyta</taxon>
        <taxon>Embryophyta</taxon>
        <taxon>Tracheophyta</taxon>
        <taxon>Spermatophyta</taxon>
        <taxon>Magnoliopsida</taxon>
        <taxon>eudicotyledons</taxon>
        <taxon>Gunneridae</taxon>
        <taxon>Pentapetalae</taxon>
        <taxon>rosids</taxon>
        <taxon>fabids</taxon>
        <taxon>Fabales</taxon>
        <taxon>Fabaceae</taxon>
        <taxon>Papilionoideae</taxon>
        <taxon>50 kb inversion clade</taxon>
        <taxon>NPAAA clade</taxon>
        <taxon>Hologalegina</taxon>
        <taxon>IRL clade</taxon>
        <taxon>Trifolieae</taxon>
        <taxon>Trifolium</taxon>
    </lineage>
</organism>
<dbReference type="AlphaFoldDB" id="A0A392N4A1"/>
<protein>
    <submittedName>
        <fullName evidence="1">Protein SUPPRESSOR OF GENE SILENCING 3-like</fullName>
    </submittedName>
</protein>
<dbReference type="EMBL" id="LXQA010026270">
    <property type="protein sequence ID" value="MCH94009.1"/>
    <property type="molecule type" value="Genomic_DNA"/>
</dbReference>
<accession>A0A392N4A1</accession>
<dbReference type="PANTHER" id="PTHR46602:SF1">
    <property type="entry name" value="PROTEIN SUPPRESSOR OF GENE SILENCING 3"/>
    <property type="match status" value="1"/>
</dbReference>
<feature type="non-terminal residue" evidence="1">
    <location>
        <position position="1"/>
    </location>
</feature>
<feature type="non-terminal residue" evidence="1">
    <location>
        <position position="185"/>
    </location>
</feature>
<evidence type="ECO:0000313" key="1">
    <source>
        <dbReference type="EMBL" id="MCH94009.1"/>
    </source>
</evidence>